<keyword evidence="3" id="KW-1185">Reference proteome</keyword>
<dbReference type="PANTHER" id="PTHR21505">
    <property type="entry name" value="MADF DOMAIN-CONTAINING PROTEIN-RELATED"/>
    <property type="match status" value="1"/>
</dbReference>
<evidence type="ECO:0000313" key="3">
    <source>
        <dbReference type="Proteomes" id="UP001353858"/>
    </source>
</evidence>
<dbReference type="SMART" id="SM00595">
    <property type="entry name" value="MADF"/>
    <property type="match status" value="1"/>
</dbReference>
<dbReference type="InterPro" id="IPR006578">
    <property type="entry name" value="MADF-dom"/>
</dbReference>
<feature type="domain" description="MADF" evidence="1">
    <location>
        <begin position="4"/>
        <end position="100"/>
    </location>
</feature>
<evidence type="ECO:0000259" key="1">
    <source>
        <dbReference type="PROSITE" id="PS51029"/>
    </source>
</evidence>
<sequence length="138" mass="16206">MNETLIEKVRNYEFLYNPHSRDYKDQTMRHEAWEEIGRELKIPGVTVPEIKSKLNGLRINFLAEYRKYVNSLKSGSGEDQIYESSLWNYDCMNFILEHVSARSSIDSIKITPANIIDEPQTQDDDGRVTYELDEKCEH</sequence>
<dbReference type="AlphaFoldDB" id="A0AAN7PP26"/>
<accession>A0AAN7PP26</accession>
<protein>
    <recommendedName>
        <fullName evidence="1">MADF domain-containing protein</fullName>
    </recommendedName>
</protein>
<evidence type="ECO:0000313" key="2">
    <source>
        <dbReference type="EMBL" id="KAK4887396.1"/>
    </source>
</evidence>
<proteinExistence type="predicted"/>
<name>A0AAN7PP26_9COLE</name>
<dbReference type="PROSITE" id="PS51029">
    <property type="entry name" value="MADF"/>
    <property type="match status" value="1"/>
</dbReference>
<reference evidence="3" key="1">
    <citation type="submission" date="2023-01" db="EMBL/GenBank/DDBJ databases">
        <title>Key to firefly adult light organ development and bioluminescence: homeobox transcription factors regulate luciferase expression and transportation to peroxisome.</title>
        <authorList>
            <person name="Fu X."/>
        </authorList>
    </citation>
    <scope>NUCLEOTIDE SEQUENCE [LARGE SCALE GENOMIC DNA]</scope>
</reference>
<comment type="caution">
    <text evidence="2">The sequence shown here is derived from an EMBL/GenBank/DDBJ whole genome shotgun (WGS) entry which is preliminary data.</text>
</comment>
<dbReference type="Proteomes" id="UP001353858">
    <property type="component" value="Unassembled WGS sequence"/>
</dbReference>
<dbReference type="Pfam" id="PF10545">
    <property type="entry name" value="MADF_DNA_bdg"/>
    <property type="match status" value="1"/>
</dbReference>
<organism evidence="2 3">
    <name type="scientific">Aquatica leii</name>
    <dbReference type="NCBI Taxonomy" id="1421715"/>
    <lineage>
        <taxon>Eukaryota</taxon>
        <taxon>Metazoa</taxon>
        <taxon>Ecdysozoa</taxon>
        <taxon>Arthropoda</taxon>
        <taxon>Hexapoda</taxon>
        <taxon>Insecta</taxon>
        <taxon>Pterygota</taxon>
        <taxon>Neoptera</taxon>
        <taxon>Endopterygota</taxon>
        <taxon>Coleoptera</taxon>
        <taxon>Polyphaga</taxon>
        <taxon>Elateriformia</taxon>
        <taxon>Elateroidea</taxon>
        <taxon>Lampyridae</taxon>
        <taxon>Luciolinae</taxon>
        <taxon>Aquatica</taxon>
    </lineage>
</organism>
<gene>
    <name evidence="2" type="ORF">RN001_003667</name>
</gene>
<dbReference type="EMBL" id="JARPUR010000001">
    <property type="protein sequence ID" value="KAK4887396.1"/>
    <property type="molecule type" value="Genomic_DNA"/>
</dbReference>
<dbReference type="PANTHER" id="PTHR21505:SF12">
    <property type="entry name" value="MADF DOMAIN-CONTAINING PROTEIN-RELATED"/>
    <property type="match status" value="1"/>
</dbReference>